<evidence type="ECO:0000256" key="1">
    <source>
        <dbReference type="SAM" id="MobiDB-lite"/>
    </source>
</evidence>
<name>A0A915JJ05_ROMCU</name>
<proteinExistence type="predicted"/>
<organism evidence="2 3">
    <name type="scientific">Romanomermis culicivorax</name>
    <name type="common">Nematode worm</name>
    <dbReference type="NCBI Taxonomy" id="13658"/>
    <lineage>
        <taxon>Eukaryota</taxon>
        <taxon>Metazoa</taxon>
        <taxon>Ecdysozoa</taxon>
        <taxon>Nematoda</taxon>
        <taxon>Enoplea</taxon>
        <taxon>Dorylaimia</taxon>
        <taxon>Mermithida</taxon>
        <taxon>Mermithoidea</taxon>
        <taxon>Mermithidae</taxon>
        <taxon>Romanomermis</taxon>
    </lineage>
</organism>
<dbReference type="WBParaSite" id="nRc.2.0.1.t26061-RA">
    <property type="protein sequence ID" value="nRc.2.0.1.t26061-RA"/>
    <property type="gene ID" value="nRc.2.0.1.g26061"/>
</dbReference>
<sequence length="63" mass="7032">MTQKKFLVTIADLVQNDGRSEDQTTTTQKSKSETSKSQMTSDRLTTSAVTYTQTQTVLKTGRE</sequence>
<evidence type="ECO:0000313" key="3">
    <source>
        <dbReference type="WBParaSite" id="nRc.2.0.1.t26061-RA"/>
    </source>
</evidence>
<dbReference type="AlphaFoldDB" id="A0A915JJ05"/>
<evidence type="ECO:0000313" key="2">
    <source>
        <dbReference type="Proteomes" id="UP000887565"/>
    </source>
</evidence>
<feature type="region of interest" description="Disordered" evidence="1">
    <location>
        <begin position="16"/>
        <end position="48"/>
    </location>
</feature>
<feature type="compositionally biased region" description="Low complexity" evidence="1">
    <location>
        <begin position="23"/>
        <end position="48"/>
    </location>
</feature>
<reference evidence="3" key="1">
    <citation type="submission" date="2022-11" db="UniProtKB">
        <authorList>
            <consortium name="WormBaseParasite"/>
        </authorList>
    </citation>
    <scope>IDENTIFICATION</scope>
</reference>
<accession>A0A915JJ05</accession>
<keyword evidence="2" id="KW-1185">Reference proteome</keyword>
<dbReference type="Proteomes" id="UP000887565">
    <property type="component" value="Unplaced"/>
</dbReference>
<protein>
    <submittedName>
        <fullName evidence="3">Uncharacterized protein</fullName>
    </submittedName>
</protein>